<keyword evidence="2" id="KW-0805">Transcription regulation</keyword>
<comment type="caution">
    <text evidence="8">The sequence shown here is derived from an EMBL/GenBank/DDBJ whole genome shotgun (WGS) entry which is preliminary data.</text>
</comment>
<dbReference type="Pfam" id="PF04542">
    <property type="entry name" value="Sigma70_r2"/>
    <property type="match status" value="1"/>
</dbReference>
<dbReference type="InterPro" id="IPR036388">
    <property type="entry name" value="WH-like_DNA-bd_sf"/>
</dbReference>
<dbReference type="Pfam" id="PF08281">
    <property type="entry name" value="Sigma70_r4_2"/>
    <property type="match status" value="1"/>
</dbReference>
<gene>
    <name evidence="8" type="ORF">BKA14_005085</name>
</gene>
<dbReference type="EMBL" id="JACHMF010000001">
    <property type="protein sequence ID" value="MBB4694937.1"/>
    <property type="molecule type" value="Genomic_DNA"/>
</dbReference>
<comment type="similarity">
    <text evidence="1">Belongs to the sigma-70 factor family. ECF subfamily.</text>
</comment>
<proteinExistence type="inferred from homology"/>
<dbReference type="InterPro" id="IPR039425">
    <property type="entry name" value="RNA_pol_sigma-70-like"/>
</dbReference>
<dbReference type="NCBIfam" id="TIGR02937">
    <property type="entry name" value="sigma70-ECF"/>
    <property type="match status" value="1"/>
</dbReference>
<dbReference type="PANTHER" id="PTHR43133">
    <property type="entry name" value="RNA POLYMERASE ECF-TYPE SIGMA FACTO"/>
    <property type="match status" value="1"/>
</dbReference>
<dbReference type="PANTHER" id="PTHR43133:SF50">
    <property type="entry name" value="ECF RNA POLYMERASE SIGMA FACTOR SIGM"/>
    <property type="match status" value="1"/>
</dbReference>
<dbReference type="InterPro" id="IPR014284">
    <property type="entry name" value="RNA_pol_sigma-70_dom"/>
</dbReference>
<dbReference type="GO" id="GO:0016987">
    <property type="term" value="F:sigma factor activity"/>
    <property type="evidence" value="ECO:0007669"/>
    <property type="project" value="UniProtKB-KW"/>
</dbReference>
<dbReference type="AlphaFoldDB" id="A0A7W7CUK6"/>
<keyword evidence="9" id="KW-1185">Reference proteome</keyword>
<evidence type="ECO:0000313" key="8">
    <source>
        <dbReference type="EMBL" id="MBB4694937.1"/>
    </source>
</evidence>
<dbReference type="Gene3D" id="1.10.1740.10">
    <property type="match status" value="1"/>
</dbReference>
<sequence>MRADEDREYVEYVRVRLPRLHRMAYMLCADAHQADDIVQATLTALYVHWRRAAKADNLDGYVHRIMVRRYLDERRRRWSRVLLGDHVPDAAEAAPGADAGFGERDVLVAALRALPKGQRAVVVLRYFSDLTVEQTAEALGCSTGNVKSQCARGLATLRGAMARVAERERS</sequence>
<dbReference type="InterPro" id="IPR014325">
    <property type="entry name" value="RNA_pol_sigma-E_actinobac"/>
</dbReference>
<dbReference type="NCBIfam" id="TIGR02983">
    <property type="entry name" value="SigE-fam_strep"/>
    <property type="match status" value="1"/>
</dbReference>
<feature type="domain" description="RNA polymerase sigma-70 region 2" evidence="6">
    <location>
        <begin position="16"/>
        <end position="79"/>
    </location>
</feature>
<dbReference type="InterPro" id="IPR013325">
    <property type="entry name" value="RNA_pol_sigma_r2"/>
</dbReference>
<evidence type="ECO:0000256" key="3">
    <source>
        <dbReference type="ARBA" id="ARBA00023082"/>
    </source>
</evidence>
<feature type="domain" description="RNA polymerase sigma factor 70 region 4 type 2" evidence="7">
    <location>
        <begin position="106"/>
        <end position="157"/>
    </location>
</feature>
<dbReference type="Proteomes" id="UP000542742">
    <property type="component" value="Unassembled WGS sequence"/>
</dbReference>
<dbReference type="SUPFAM" id="SSF88946">
    <property type="entry name" value="Sigma2 domain of RNA polymerase sigma factors"/>
    <property type="match status" value="1"/>
</dbReference>
<evidence type="ECO:0000313" key="9">
    <source>
        <dbReference type="Proteomes" id="UP000542742"/>
    </source>
</evidence>
<dbReference type="CDD" id="cd06171">
    <property type="entry name" value="Sigma70_r4"/>
    <property type="match status" value="1"/>
</dbReference>
<dbReference type="InterPro" id="IPR013249">
    <property type="entry name" value="RNA_pol_sigma70_r4_t2"/>
</dbReference>
<keyword evidence="4" id="KW-0238">DNA-binding</keyword>
<evidence type="ECO:0000256" key="5">
    <source>
        <dbReference type="ARBA" id="ARBA00023163"/>
    </source>
</evidence>
<evidence type="ECO:0000256" key="1">
    <source>
        <dbReference type="ARBA" id="ARBA00010641"/>
    </source>
</evidence>
<reference evidence="8 9" key="1">
    <citation type="submission" date="2020-08" db="EMBL/GenBank/DDBJ databases">
        <title>Sequencing the genomes of 1000 actinobacteria strains.</title>
        <authorList>
            <person name="Klenk H.-P."/>
        </authorList>
    </citation>
    <scope>NUCLEOTIDE SEQUENCE [LARGE SCALE GENOMIC DNA]</scope>
    <source>
        <strain evidence="8 9">DSM 45518</strain>
    </source>
</reference>
<organism evidence="8 9">
    <name type="scientific">Paractinoplanes abujensis</name>
    <dbReference type="NCBI Taxonomy" id="882441"/>
    <lineage>
        <taxon>Bacteria</taxon>
        <taxon>Bacillati</taxon>
        <taxon>Actinomycetota</taxon>
        <taxon>Actinomycetes</taxon>
        <taxon>Micromonosporales</taxon>
        <taxon>Micromonosporaceae</taxon>
        <taxon>Paractinoplanes</taxon>
    </lineage>
</organism>
<dbReference type="GO" id="GO:0003677">
    <property type="term" value="F:DNA binding"/>
    <property type="evidence" value="ECO:0007669"/>
    <property type="project" value="UniProtKB-KW"/>
</dbReference>
<evidence type="ECO:0000256" key="2">
    <source>
        <dbReference type="ARBA" id="ARBA00023015"/>
    </source>
</evidence>
<keyword evidence="5" id="KW-0804">Transcription</keyword>
<dbReference type="RefSeq" id="WP_184953358.1">
    <property type="nucleotide sequence ID" value="NZ_BOMC01000071.1"/>
</dbReference>
<dbReference type="Gene3D" id="1.10.10.10">
    <property type="entry name" value="Winged helix-like DNA-binding domain superfamily/Winged helix DNA-binding domain"/>
    <property type="match status" value="1"/>
</dbReference>
<evidence type="ECO:0000256" key="4">
    <source>
        <dbReference type="ARBA" id="ARBA00023125"/>
    </source>
</evidence>
<keyword evidence="3" id="KW-0731">Sigma factor</keyword>
<protein>
    <submittedName>
        <fullName evidence="8">RNA polymerase sigma-70 factor (Sigma-E family)</fullName>
    </submittedName>
</protein>
<dbReference type="GO" id="GO:0006352">
    <property type="term" value="P:DNA-templated transcription initiation"/>
    <property type="evidence" value="ECO:0007669"/>
    <property type="project" value="InterPro"/>
</dbReference>
<name>A0A7W7CUK6_9ACTN</name>
<dbReference type="InterPro" id="IPR007627">
    <property type="entry name" value="RNA_pol_sigma70_r2"/>
</dbReference>
<evidence type="ECO:0000259" key="7">
    <source>
        <dbReference type="Pfam" id="PF08281"/>
    </source>
</evidence>
<evidence type="ECO:0000259" key="6">
    <source>
        <dbReference type="Pfam" id="PF04542"/>
    </source>
</evidence>
<dbReference type="SUPFAM" id="SSF88659">
    <property type="entry name" value="Sigma3 and sigma4 domains of RNA polymerase sigma factors"/>
    <property type="match status" value="1"/>
</dbReference>
<dbReference type="InterPro" id="IPR013324">
    <property type="entry name" value="RNA_pol_sigma_r3/r4-like"/>
</dbReference>
<accession>A0A7W7CUK6</accession>